<dbReference type="AlphaFoldDB" id="A0A558GWL0"/>
<dbReference type="EMBL" id="VNFK01000011">
    <property type="protein sequence ID" value="TVU61265.1"/>
    <property type="molecule type" value="Genomic_DNA"/>
</dbReference>
<evidence type="ECO:0000313" key="6">
    <source>
        <dbReference type="EMBL" id="TVU61265.1"/>
    </source>
</evidence>
<reference evidence="6 7" key="1">
    <citation type="submission" date="2019-07" db="EMBL/GenBank/DDBJ databases">
        <title>Diversity of Bacteria from Kongsfjorden, Arctic.</title>
        <authorList>
            <person name="Yu Y."/>
        </authorList>
    </citation>
    <scope>NUCLEOTIDE SEQUENCE [LARGE SCALE GENOMIC DNA]</scope>
    <source>
        <strain evidence="6 7">SM1928</strain>
    </source>
</reference>
<keyword evidence="2" id="KW-0238">DNA-binding</keyword>
<evidence type="ECO:0000256" key="3">
    <source>
        <dbReference type="ARBA" id="ARBA00023163"/>
    </source>
</evidence>
<dbReference type="InterPro" id="IPR000485">
    <property type="entry name" value="AsnC-type_HTH_dom"/>
</dbReference>
<dbReference type="InterPro" id="IPR019888">
    <property type="entry name" value="Tscrpt_reg_AsnC-like"/>
</dbReference>
<keyword evidence="3" id="KW-0804">Transcription</keyword>
<keyword evidence="1" id="KW-0805">Transcription regulation</keyword>
<dbReference type="SMART" id="SM00344">
    <property type="entry name" value="HTH_ASNC"/>
    <property type="match status" value="2"/>
</dbReference>
<dbReference type="GO" id="GO:0043200">
    <property type="term" value="P:response to amino acid"/>
    <property type="evidence" value="ECO:0007669"/>
    <property type="project" value="TreeGrafter"/>
</dbReference>
<name>A0A558GWL0_PAENT</name>
<comment type="caution">
    <text evidence="6">The sequence shown here is derived from an EMBL/GenBank/DDBJ whole genome shotgun (WGS) entry which is preliminary data.</text>
</comment>
<dbReference type="PANTHER" id="PTHR30154">
    <property type="entry name" value="LEUCINE-RESPONSIVE REGULATORY PROTEIN"/>
    <property type="match status" value="1"/>
</dbReference>
<dbReference type="InterPro" id="IPR019887">
    <property type="entry name" value="Tscrpt_reg_AsnC/Lrp_C"/>
</dbReference>
<evidence type="ECO:0000313" key="7">
    <source>
        <dbReference type="Proteomes" id="UP000316500"/>
    </source>
</evidence>
<proteinExistence type="predicted"/>
<dbReference type="Proteomes" id="UP000316500">
    <property type="component" value="Unassembled WGS sequence"/>
</dbReference>
<dbReference type="RefSeq" id="WP_144651740.1">
    <property type="nucleotide sequence ID" value="NZ_VNFK01000011.1"/>
</dbReference>
<evidence type="ECO:0000259" key="5">
    <source>
        <dbReference type="Pfam" id="PF13404"/>
    </source>
</evidence>
<dbReference type="GO" id="GO:0005829">
    <property type="term" value="C:cytosol"/>
    <property type="evidence" value="ECO:0007669"/>
    <property type="project" value="TreeGrafter"/>
</dbReference>
<feature type="domain" description="HTH asnC-type" evidence="5">
    <location>
        <begin position="5"/>
        <end position="43"/>
    </location>
</feature>
<dbReference type="GO" id="GO:0043565">
    <property type="term" value="F:sequence-specific DNA binding"/>
    <property type="evidence" value="ECO:0007669"/>
    <property type="project" value="InterPro"/>
</dbReference>
<feature type="domain" description="HTH asnC-type" evidence="5">
    <location>
        <begin position="173"/>
        <end position="207"/>
    </location>
</feature>
<dbReference type="SUPFAM" id="SSF46785">
    <property type="entry name" value="Winged helix' DNA-binding domain"/>
    <property type="match status" value="1"/>
</dbReference>
<dbReference type="Gene3D" id="3.30.70.920">
    <property type="match status" value="1"/>
</dbReference>
<evidence type="ECO:0000259" key="4">
    <source>
        <dbReference type="Pfam" id="PF01037"/>
    </source>
</evidence>
<dbReference type="SUPFAM" id="SSF54909">
    <property type="entry name" value="Dimeric alpha+beta barrel"/>
    <property type="match status" value="1"/>
</dbReference>
<evidence type="ECO:0000256" key="2">
    <source>
        <dbReference type="ARBA" id="ARBA00023125"/>
    </source>
</evidence>
<dbReference type="InterPro" id="IPR036390">
    <property type="entry name" value="WH_DNA-bd_sf"/>
</dbReference>
<dbReference type="Gene3D" id="1.10.10.10">
    <property type="entry name" value="Winged helix-like DNA-binding domain superfamily/Winged helix DNA-binding domain"/>
    <property type="match status" value="2"/>
</dbReference>
<accession>A0A558GWL0</accession>
<dbReference type="PANTHER" id="PTHR30154:SF34">
    <property type="entry name" value="TRANSCRIPTIONAL REGULATOR AZLB"/>
    <property type="match status" value="1"/>
</dbReference>
<dbReference type="Pfam" id="PF01037">
    <property type="entry name" value="AsnC_trans_reg"/>
    <property type="match status" value="1"/>
</dbReference>
<dbReference type="InterPro" id="IPR036388">
    <property type="entry name" value="WH-like_DNA-bd_sf"/>
</dbReference>
<dbReference type="Pfam" id="PF13404">
    <property type="entry name" value="HTH_AsnC-type"/>
    <property type="match status" value="2"/>
</dbReference>
<dbReference type="OrthoDB" id="4050641at2"/>
<feature type="domain" description="Transcription regulator AsnC/Lrp ligand binding" evidence="4">
    <location>
        <begin position="237"/>
        <end position="304"/>
    </location>
</feature>
<evidence type="ECO:0000256" key="1">
    <source>
        <dbReference type="ARBA" id="ARBA00023015"/>
    </source>
</evidence>
<protein>
    <submittedName>
        <fullName evidence="6">AsnC family transcriptional regulator</fullName>
    </submittedName>
</protein>
<sequence length="318" mass="34767">MVVFDALERQIVAALQLDPRCPWRKMAAVLGEAERTVARRGAQLLESGAVAVVGIRPKPAVVLVQMRCMPGTVRAAAQALSQRTDTTFVYTITGTGDCVAEILTEPSHIGTVLSDELPSTIGLRDSTSYPVLRYFRTIRGWRPEILTADKAEALRSALTPDSGILVPRQELSRQDNELLDALCADGRMSFEALGRRIGVSEATARRRSEWLLTNNQVHLRAIVEPAAFGLGVEALLWIRASPHQVEQVGKSLAELPTVRYAAAIAGDYQIMADVTVEDMPSLYRFITDSEWAQNAAGVDVSILLDARKRGGRLMRSSS</sequence>
<gene>
    <name evidence="6" type="ORF">FQP90_14725</name>
</gene>
<organism evidence="6 7">
    <name type="scientific">Paenarthrobacter nitroguajacolicus</name>
    <name type="common">Arthrobacter nitroguajacolicus</name>
    <dbReference type="NCBI Taxonomy" id="211146"/>
    <lineage>
        <taxon>Bacteria</taxon>
        <taxon>Bacillati</taxon>
        <taxon>Actinomycetota</taxon>
        <taxon>Actinomycetes</taxon>
        <taxon>Micrococcales</taxon>
        <taxon>Micrococcaceae</taxon>
        <taxon>Paenarthrobacter</taxon>
    </lineage>
</organism>
<dbReference type="InterPro" id="IPR011008">
    <property type="entry name" value="Dimeric_a/b-barrel"/>
</dbReference>